<keyword evidence="11 12" id="KW-0131">Cell cycle</keyword>
<evidence type="ECO:0000256" key="3">
    <source>
        <dbReference type="ARBA" id="ARBA00007379"/>
    </source>
</evidence>
<feature type="transmembrane region" description="Helical" evidence="13">
    <location>
        <begin position="273"/>
        <end position="295"/>
    </location>
</feature>
<sequence>MRFRHILSETWTGVHRNASMMVAIIVTMWVSLVLFGGGLLAAQQIELMKGRWYDKVEISIFLCTPDTAGDNCTPGQGITPQQRATVEAALHANPQVSQVFAESKQQAYDDFVASYKDSPIRDSLTVDQMQESFRVKLVDPQQYQGVVNDVAGMPGVQAVQDLREVLDPLFQWLRTAQWVAIGTSALLLLAAALQIGNTIRLAVFARRREISIMRLVGASNTYITMPFVLETLLAGLVGALLAAATLVAGMYSLVVRNAEVSIQTLPWIGWTEAGIAIAGLAGVAVVLSIIPTLIATNKHLRV</sequence>
<feature type="transmembrane region" description="Helical" evidence="13">
    <location>
        <begin position="178"/>
        <end position="203"/>
    </location>
</feature>
<keyword evidence="10 12" id="KW-0472">Membrane</keyword>
<dbReference type="AlphaFoldDB" id="A0A1G6GW87"/>
<evidence type="ECO:0000256" key="13">
    <source>
        <dbReference type="SAM" id="Phobius"/>
    </source>
</evidence>
<evidence type="ECO:0000256" key="6">
    <source>
        <dbReference type="ARBA" id="ARBA00022475"/>
    </source>
</evidence>
<evidence type="ECO:0000313" key="16">
    <source>
        <dbReference type="EMBL" id="SDB86148.1"/>
    </source>
</evidence>
<comment type="subunit">
    <text evidence="4">Forms a membrane-associated complex with FtsE.</text>
</comment>
<dbReference type="RefSeq" id="WP_217634095.1">
    <property type="nucleotide sequence ID" value="NZ_FMYF01000005.1"/>
</dbReference>
<evidence type="ECO:0000259" key="14">
    <source>
        <dbReference type="Pfam" id="PF02687"/>
    </source>
</evidence>
<evidence type="ECO:0000256" key="10">
    <source>
        <dbReference type="ARBA" id="ARBA00023136"/>
    </source>
</evidence>
<evidence type="ECO:0000256" key="11">
    <source>
        <dbReference type="ARBA" id="ARBA00023306"/>
    </source>
</evidence>
<evidence type="ECO:0000256" key="7">
    <source>
        <dbReference type="ARBA" id="ARBA00022618"/>
    </source>
</evidence>
<keyword evidence="17" id="KW-1185">Reference proteome</keyword>
<accession>A0A1G6GW87</accession>
<evidence type="ECO:0000259" key="15">
    <source>
        <dbReference type="Pfam" id="PF18075"/>
    </source>
</evidence>
<dbReference type="Gene3D" id="3.30.70.3040">
    <property type="match status" value="1"/>
</dbReference>
<evidence type="ECO:0000256" key="1">
    <source>
        <dbReference type="ARBA" id="ARBA00003552"/>
    </source>
</evidence>
<dbReference type="Pfam" id="PF02687">
    <property type="entry name" value="FtsX"/>
    <property type="match status" value="1"/>
</dbReference>
<protein>
    <recommendedName>
        <fullName evidence="5 12">Cell division protein FtsX</fullName>
    </recommendedName>
</protein>
<comment type="function">
    <text evidence="1">Part of the ABC transporter FtsEX involved in cellular division.</text>
</comment>
<keyword evidence="9 13" id="KW-1133">Transmembrane helix</keyword>
<dbReference type="EMBL" id="FMYF01000005">
    <property type="protein sequence ID" value="SDB86148.1"/>
    <property type="molecule type" value="Genomic_DNA"/>
</dbReference>
<dbReference type="InterPro" id="IPR003838">
    <property type="entry name" value="ABC3_permease_C"/>
</dbReference>
<feature type="domain" description="ABC3 transporter permease C-terminal" evidence="14">
    <location>
        <begin position="184"/>
        <end position="298"/>
    </location>
</feature>
<feature type="transmembrane region" description="Helical" evidence="13">
    <location>
        <begin position="224"/>
        <end position="253"/>
    </location>
</feature>
<evidence type="ECO:0000313" key="17">
    <source>
        <dbReference type="Proteomes" id="UP000199086"/>
    </source>
</evidence>
<comment type="similarity">
    <text evidence="3 12">Belongs to the ABC-4 integral membrane protein family. FtsX subfamily.</text>
</comment>
<organism evidence="16 17">
    <name type="scientific">Raineyella antarctica</name>
    <dbReference type="NCBI Taxonomy" id="1577474"/>
    <lineage>
        <taxon>Bacteria</taxon>
        <taxon>Bacillati</taxon>
        <taxon>Actinomycetota</taxon>
        <taxon>Actinomycetes</taxon>
        <taxon>Propionibacteriales</taxon>
        <taxon>Propionibacteriaceae</taxon>
        <taxon>Raineyella</taxon>
    </lineage>
</organism>
<gene>
    <name evidence="16" type="ORF">GA0111570_105162</name>
</gene>
<feature type="transmembrane region" description="Helical" evidence="13">
    <location>
        <begin position="21"/>
        <end position="42"/>
    </location>
</feature>
<dbReference type="Proteomes" id="UP000199086">
    <property type="component" value="Unassembled WGS sequence"/>
</dbReference>
<dbReference type="GO" id="GO:0051301">
    <property type="term" value="P:cell division"/>
    <property type="evidence" value="ECO:0007669"/>
    <property type="project" value="UniProtKB-KW"/>
</dbReference>
<dbReference type="InterPro" id="IPR004513">
    <property type="entry name" value="FtsX"/>
</dbReference>
<feature type="domain" description="FtsX extracellular" evidence="15">
    <location>
        <begin position="56"/>
        <end position="159"/>
    </location>
</feature>
<evidence type="ECO:0000256" key="5">
    <source>
        <dbReference type="ARBA" id="ARBA00021907"/>
    </source>
</evidence>
<evidence type="ECO:0000256" key="9">
    <source>
        <dbReference type="ARBA" id="ARBA00022989"/>
    </source>
</evidence>
<name>A0A1G6GW87_9ACTN</name>
<keyword evidence="8 13" id="KW-0812">Transmembrane</keyword>
<dbReference type="PANTHER" id="PTHR47755:SF1">
    <property type="entry name" value="CELL DIVISION PROTEIN FTSX"/>
    <property type="match status" value="1"/>
</dbReference>
<evidence type="ECO:0000256" key="8">
    <source>
        <dbReference type="ARBA" id="ARBA00022692"/>
    </source>
</evidence>
<dbReference type="InterPro" id="IPR040690">
    <property type="entry name" value="FtsX_ECD"/>
</dbReference>
<comment type="subcellular location">
    <subcellularLocation>
        <location evidence="2">Cell membrane</location>
        <topology evidence="2">Multi-pass membrane protein</topology>
    </subcellularLocation>
</comment>
<reference evidence="16 17" key="1">
    <citation type="submission" date="2016-06" db="EMBL/GenBank/DDBJ databases">
        <authorList>
            <person name="Olsen C.W."/>
            <person name="Carey S."/>
            <person name="Hinshaw L."/>
            <person name="Karasin A.I."/>
        </authorList>
    </citation>
    <scope>NUCLEOTIDE SEQUENCE [LARGE SCALE GENOMIC DNA]</scope>
    <source>
        <strain evidence="16 17">LZ-22</strain>
    </source>
</reference>
<keyword evidence="6 12" id="KW-1003">Cell membrane</keyword>
<dbReference type="GO" id="GO:0005886">
    <property type="term" value="C:plasma membrane"/>
    <property type="evidence" value="ECO:0007669"/>
    <property type="project" value="UniProtKB-SubCell"/>
</dbReference>
<keyword evidence="7 12" id="KW-0132">Cell division</keyword>
<proteinExistence type="inferred from homology"/>
<evidence type="ECO:0000256" key="4">
    <source>
        <dbReference type="ARBA" id="ARBA00011160"/>
    </source>
</evidence>
<evidence type="ECO:0000256" key="2">
    <source>
        <dbReference type="ARBA" id="ARBA00004651"/>
    </source>
</evidence>
<dbReference type="PIRSF" id="PIRSF003097">
    <property type="entry name" value="FtsX"/>
    <property type="match status" value="1"/>
</dbReference>
<evidence type="ECO:0000256" key="12">
    <source>
        <dbReference type="PIRNR" id="PIRNR003097"/>
    </source>
</evidence>
<dbReference type="NCBIfam" id="NF038346">
    <property type="entry name" value="FtsX_actino"/>
    <property type="match status" value="1"/>
</dbReference>
<dbReference type="Pfam" id="PF18075">
    <property type="entry name" value="FtsX_ECD"/>
    <property type="match status" value="1"/>
</dbReference>
<dbReference type="STRING" id="1577474.GA0111570_105162"/>
<dbReference type="PANTHER" id="PTHR47755">
    <property type="entry name" value="CELL DIVISION PROTEIN FTSX"/>
    <property type="match status" value="1"/>
</dbReference>
<dbReference type="InterPro" id="IPR047929">
    <property type="entry name" value="FtsX_actino"/>
</dbReference>